<proteinExistence type="predicted"/>
<dbReference type="InterPro" id="IPR006059">
    <property type="entry name" value="SBP"/>
</dbReference>
<sequence length="471" mass="50866">MRPNPLWSRRDVLRTTGLASLGLAAVSCAEEPESPGEGADAAAESPSPAFTEPTTRLSGSLSILMWSHFVPSHDEWFDQFTREWGEQTGVSVTVDHIDVAGVPARIAAELSAGQGHDLMQYIAPLAQFEPSVLDLADVTEEADNRYGEQLEICRKSSFNPTTGKFYAFGPGWVPDPGNFRRTMWEPVGFPDGPRTWDELLEGGSEIMATQGVQLGIGMSQEIDSNMAGRALMWSFGASIQDENENVVLDSPETVAAVDYMVRLFQGAMTDEVFSWNAASNNQGLVAGQLSYILNSISAYRTSQETNPDIAGDTLFVPALEGPATALAAQHVMYNWIIPQHAANPDAAKEFLLHYTANLESAAYHSKLYDFPAWSGLVPNLKAWLEDDPFGSEPANKLAFLADATEWATNIGHPGPANTAEGEVFGLPIIPNMFARAARGEVNPEQSVADATAEVEAIFAKWRARGLIGGGG</sequence>
<dbReference type="EMBL" id="SMKZ01000019">
    <property type="protein sequence ID" value="TDE09314.1"/>
    <property type="molecule type" value="Genomic_DNA"/>
</dbReference>
<comment type="caution">
    <text evidence="2">The sequence shown here is derived from an EMBL/GenBank/DDBJ whole genome shotgun (WGS) entry which is preliminary data.</text>
</comment>
<dbReference type="PROSITE" id="PS51318">
    <property type="entry name" value="TAT"/>
    <property type="match status" value="1"/>
</dbReference>
<dbReference type="Gene3D" id="3.40.190.10">
    <property type="entry name" value="Periplasmic binding protein-like II"/>
    <property type="match status" value="1"/>
</dbReference>
<evidence type="ECO:0000256" key="1">
    <source>
        <dbReference type="SAM" id="MobiDB-lite"/>
    </source>
</evidence>
<reference evidence="2 3" key="1">
    <citation type="submission" date="2019-03" db="EMBL/GenBank/DDBJ databases">
        <title>Draft genome sequences of novel Actinobacteria.</title>
        <authorList>
            <person name="Sahin N."/>
            <person name="Ay H."/>
            <person name="Saygin H."/>
        </authorList>
    </citation>
    <scope>NUCLEOTIDE SEQUENCE [LARGE SCALE GENOMIC DNA]</scope>
    <source>
        <strain evidence="2 3">5K138</strain>
    </source>
</reference>
<accession>A0A4R5DCG7</accession>
<dbReference type="SUPFAM" id="SSF53850">
    <property type="entry name" value="Periplasmic binding protein-like II"/>
    <property type="match status" value="1"/>
</dbReference>
<dbReference type="PROSITE" id="PS51257">
    <property type="entry name" value="PROKAR_LIPOPROTEIN"/>
    <property type="match status" value="1"/>
</dbReference>
<dbReference type="InterPro" id="IPR006311">
    <property type="entry name" value="TAT_signal"/>
</dbReference>
<dbReference type="PANTHER" id="PTHR43649:SF12">
    <property type="entry name" value="DIACETYLCHITOBIOSE BINDING PROTEIN DASA"/>
    <property type="match status" value="1"/>
</dbReference>
<dbReference type="OrthoDB" id="5508957at2"/>
<gene>
    <name evidence="2" type="ORF">E1269_14995</name>
</gene>
<dbReference type="InParanoid" id="A0A4R5DCG7"/>
<dbReference type="AlphaFoldDB" id="A0A4R5DCG7"/>
<protein>
    <submittedName>
        <fullName evidence="2">Extracellular solute-binding protein</fullName>
    </submittedName>
</protein>
<organism evidence="2 3">
    <name type="scientific">Jiangella asiatica</name>
    <dbReference type="NCBI Taxonomy" id="2530372"/>
    <lineage>
        <taxon>Bacteria</taxon>
        <taxon>Bacillati</taxon>
        <taxon>Actinomycetota</taxon>
        <taxon>Actinomycetes</taxon>
        <taxon>Jiangellales</taxon>
        <taxon>Jiangellaceae</taxon>
        <taxon>Jiangella</taxon>
    </lineage>
</organism>
<dbReference type="RefSeq" id="WP_131895834.1">
    <property type="nucleotide sequence ID" value="NZ_SMKZ01000019.1"/>
</dbReference>
<dbReference type="Pfam" id="PF13416">
    <property type="entry name" value="SBP_bac_8"/>
    <property type="match status" value="1"/>
</dbReference>
<evidence type="ECO:0000313" key="3">
    <source>
        <dbReference type="Proteomes" id="UP000294739"/>
    </source>
</evidence>
<dbReference type="InterPro" id="IPR050490">
    <property type="entry name" value="Bact_solute-bd_prot1"/>
</dbReference>
<name>A0A4R5DCG7_9ACTN</name>
<dbReference type="Proteomes" id="UP000294739">
    <property type="component" value="Unassembled WGS sequence"/>
</dbReference>
<feature type="region of interest" description="Disordered" evidence="1">
    <location>
        <begin position="29"/>
        <end position="54"/>
    </location>
</feature>
<keyword evidence="3" id="KW-1185">Reference proteome</keyword>
<dbReference type="PANTHER" id="PTHR43649">
    <property type="entry name" value="ARABINOSE-BINDING PROTEIN-RELATED"/>
    <property type="match status" value="1"/>
</dbReference>
<evidence type="ECO:0000313" key="2">
    <source>
        <dbReference type="EMBL" id="TDE09314.1"/>
    </source>
</evidence>